<sequence length="318" mass="36825">MFDQFKKISRFKEFTAAVGLNEQELRARGLDGLEAGRKAFQEFNSMITKHTSRSQTSSPQPRADDTSEAATPIDMPATKEWYEHLESAWLEILENNQANYALAENTQSLLDHLMERCTEQTDICQDFQKQCATLPETTKDLQSISETAAALKGKLIQLDREIDEYCKEYEENEFKAWKREQSAKLEQYKSARRATYTEKEQQLQEKYDIHVKDLTSKRRELYEANFQAEIDDYRQRRENQVSSLYKERPRISATTQRLDTLTLESNDSHVLDDFLGKDGMSSENHSKATNTKAREESVTDDDDAPHDLVQADEDYISS</sequence>
<keyword evidence="4" id="KW-1185">Reference proteome</keyword>
<protein>
    <submittedName>
        <fullName evidence="3">Uncharacterized protein</fullName>
    </submittedName>
</protein>
<reference evidence="3" key="1">
    <citation type="submission" date="2020-12" db="EMBL/GenBank/DDBJ databases">
        <title>Metabolic potential, ecology and presence of endohyphal bacteria is reflected in genomic diversity of Mucoromycotina.</title>
        <authorList>
            <person name="Muszewska A."/>
            <person name="Okrasinska A."/>
            <person name="Steczkiewicz K."/>
            <person name="Drgas O."/>
            <person name="Orlowska M."/>
            <person name="Perlinska-Lenart U."/>
            <person name="Aleksandrzak-Piekarczyk T."/>
            <person name="Szatraj K."/>
            <person name="Zielenkiewicz U."/>
            <person name="Pilsyk S."/>
            <person name="Malc E."/>
            <person name="Mieczkowski P."/>
            <person name="Kruszewska J.S."/>
            <person name="Biernat P."/>
            <person name="Pawlowska J."/>
        </authorList>
    </citation>
    <scope>NUCLEOTIDE SEQUENCE</scope>
    <source>
        <strain evidence="3">WA0000067209</strain>
    </source>
</reference>
<accession>A0A8H7PG63</accession>
<dbReference type="EMBL" id="JAEPQZ010000015">
    <property type="protein sequence ID" value="KAG2173357.1"/>
    <property type="molecule type" value="Genomic_DNA"/>
</dbReference>
<keyword evidence="1" id="KW-0175">Coiled coil</keyword>
<feature type="region of interest" description="Disordered" evidence="2">
    <location>
        <begin position="274"/>
        <end position="318"/>
    </location>
</feature>
<evidence type="ECO:0000313" key="3">
    <source>
        <dbReference type="EMBL" id="KAG2173357.1"/>
    </source>
</evidence>
<evidence type="ECO:0000256" key="1">
    <source>
        <dbReference type="SAM" id="Coils"/>
    </source>
</evidence>
<dbReference type="OrthoDB" id="2445127at2759"/>
<evidence type="ECO:0000313" key="4">
    <source>
        <dbReference type="Proteomes" id="UP000654370"/>
    </source>
</evidence>
<feature type="compositionally biased region" description="Acidic residues" evidence="2">
    <location>
        <begin position="298"/>
        <end position="318"/>
    </location>
</feature>
<gene>
    <name evidence="3" type="ORF">INT43_004731</name>
</gene>
<feature type="compositionally biased region" description="Polar residues" evidence="2">
    <location>
        <begin position="46"/>
        <end position="60"/>
    </location>
</feature>
<proteinExistence type="predicted"/>
<feature type="coiled-coil region" evidence="1">
    <location>
        <begin position="141"/>
        <end position="168"/>
    </location>
</feature>
<dbReference type="AlphaFoldDB" id="A0A8H7PG63"/>
<feature type="region of interest" description="Disordered" evidence="2">
    <location>
        <begin position="46"/>
        <end position="73"/>
    </location>
</feature>
<organism evidence="3 4">
    <name type="scientific">Mortierella isabellina</name>
    <name type="common">Filamentous fungus</name>
    <name type="synonym">Umbelopsis isabellina</name>
    <dbReference type="NCBI Taxonomy" id="91625"/>
    <lineage>
        <taxon>Eukaryota</taxon>
        <taxon>Fungi</taxon>
        <taxon>Fungi incertae sedis</taxon>
        <taxon>Mucoromycota</taxon>
        <taxon>Mucoromycotina</taxon>
        <taxon>Umbelopsidomycetes</taxon>
        <taxon>Umbelopsidales</taxon>
        <taxon>Umbelopsidaceae</taxon>
        <taxon>Umbelopsis</taxon>
    </lineage>
</organism>
<feature type="compositionally biased region" description="Polar residues" evidence="2">
    <location>
        <begin position="281"/>
        <end position="291"/>
    </location>
</feature>
<dbReference type="Proteomes" id="UP000654370">
    <property type="component" value="Unassembled WGS sequence"/>
</dbReference>
<name>A0A8H7PG63_MORIS</name>
<comment type="caution">
    <text evidence="3">The sequence shown here is derived from an EMBL/GenBank/DDBJ whole genome shotgun (WGS) entry which is preliminary data.</text>
</comment>
<evidence type="ECO:0000256" key="2">
    <source>
        <dbReference type="SAM" id="MobiDB-lite"/>
    </source>
</evidence>